<reference evidence="1 2" key="1">
    <citation type="submission" date="2023-02" db="EMBL/GenBank/DDBJ databases">
        <title>LHISI_Scaffold_Assembly.</title>
        <authorList>
            <person name="Stuart O.P."/>
            <person name="Cleave R."/>
            <person name="Magrath M.J.L."/>
            <person name="Mikheyev A.S."/>
        </authorList>
    </citation>
    <scope>NUCLEOTIDE SEQUENCE [LARGE SCALE GENOMIC DNA]</scope>
    <source>
        <strain evidence="1">Daus_M_001</strain>
        <tissue evidence="1">Leg muscle</tissue>
    </source>
</reference>
<gene>
    <name evidence="1" type="ORF">PR048_030121</name>
</gene>
<name>A0ABQ9G819_9NEOP</name>
<organism evidence="1 2">
    <name type="scientific">Dryococelus australis</name>
    <dbReference type="NCBI Taxonomy" id="614101"/>
    <lineage>
        <taxon>Eukaryota</taxon>
        <taxon>Metazoa</taxon>
        <taxon>Ecdysozoa</taxon>
        <taxon>Arthropoda</taxon>
        <taxon>Hexapoda</taxon>
        <taxon>Insecta</taxon>
        <taxon>Pterygota</taxon>
        <taxon>Neoptera</taxon>
        <taxon>Polyneoptera</taxon>
        <taxon>Phasmatodea</taxon>
        <taxon>Verophasmatodea</taxon>
        <taxon>Anareolatae</taxon>
        <taxon>Phasmatidae</taxon>
        <taxon>Eurycanthinae</taxon>
        <taxon>Dryococelus</taxon>
    </lineage>
</organism>
<dbReference type="Proteomes" id="UP001159363">
    <property type="component" value="Chromosome 13"/>
</dbReference>
<proteinExistence type="predicted"/>
<evidence type="ECO:0000313" key="1">
    <source>
        <dbReference type="EMBL" id="KAJ8868583.1"/>
    </source>
</evidence>
<dbReference type="EMBL" id="JARBHB010000014">
    <property type="protein sequence ID" value="KAJ8868583.1"/>
    <property type="molecule type" value="Genomic_DNA"/>
</dbReference>
<protein>
    <submittedName>
        <fullName evidence="1">Uncharacterized protein</fullName>
    </submittedName>
</protein>
<comment type="caution">
    <text evidence="1">The sequence shown here is derived from an EMBL/GenBank/DDBJ whole genome shotgun (WGS) entry which is preliminary data.</text>
</comment>
<accession>A0ABQ9G819</accession>
<sequence>MTPGIAIMEVTRVHSVKTPQSWEHFIIQNVTIVLCIHATTDKHQRSYAEGPKGSSLRAGAGPGEESLIRCEESAERVTKNSVETGILELMIWRPFRFSSLGSVASSQRERVFGTYEIHCQSERRGEIGILLLVKELRTLSCRSWSTKVRVQNGLFARHARAIPTLSCVLVRAIPPGFSLCGCVNLRVFARHARAIPTPPVYWWGQYSRALCLRKEVGYSLSIPTPSCILGGGAIPSCPNVPDRIVDDIVLVWRVLVEKGTLLACHHGDPGLIPGEVDPRFFASGKPSAVGFLGVILYLPLLHSVAAPYELHVTLIGAKDLRC</sequence>
<keyword evidence="2" id="KW-1185">Reference proteome</keyword>
<evidence type="ECO:0000313" key="2">
    <source>
        <dbReference type="Proteomes" id="UP001159363"/>
    </source>
</evidence>